<dbReference type="InterPro" id="IPR036885">
    <property type="entry name" value="SWIB_MDM2_dom_sf"/>
</dbReference>
<evidence type="ECO:0000313" key="10">
    <source>
        <dbReference type="EMBL" id="KAE8699966.1"/>
    </source>
</evidence>
<dbReference type="OrthoDB" id="6415790at2759"/>
<dbReference type="SMART" id="SM00151">
    <property type="entry name" value="SWIB"/>
    <property type="match status" value="1"/>
</dbReference>
<dbReference type="SUPFAM" id="SSF55277">
    <property type="entry name" value="GYF domain"/>
    <property type="match status" value="1"/>
</dbReference>
<comment type="caution">
    <text evidence="10">The sequence shown here is derived from an EMBL/GenBank/DDBJ whole genome shotgun (WGS) entry which is preliminary data.</text>
</comment>
<evidence type="ECO:0000256" key="2">
    <source>
        <dbReference type="ARBA" id="ARBA00022771"/>
    </source>
</evidence>
<dbReference type="PROSITE" id="PS01359">
    <property type="entry name" value="ZF_PHD_1"/>
    <property type="match status" value="1"/>
</dbReference>
<reference evidence="10" key="1">
    <citation type="submission" date="2019-09" db="EMBL/GenBank/DDBJ databases">
        <title>Draft genome information of white flower Hibiscus syriacus.</title>
        <authorList>
            <person name="Kim Y.-M."/>
        </authorList>
    </citation>
    <scope>NUCLEOTIDE SEQUENCE [LARGE SCALE GENOMIC DNA]</scope>
    <source>
        <strain evidence="10">YM2019G1</strain>
    </source>
</reference>
<dbReference type="EMBL" id="VEPZ02001033">
    <property type="protein sequence ID" value="KAE8699966.1"/>
    <property type="molecule type" value="Genomic_DNA"/>
</dbReference>
<dbReference type="PROSITE" id="PS50016">
    <property type="entry name" value="ZF_PHD_2"/>
    <property type="match status" value="1"/>
</dbReference>
<feature type="region of interest" description="Disordered" evidence="6">
    <location>
        <begin position="685"/>
        <end position="714"/>
    </location>
</feature>
<feature type="domain" description="DM2" evidence="9">
    <location>
        <begin position="281"/>
        <end position="364"/>
    </location>
</feature>
<accession>A0A6A3A7R2</accession>
<feature type="region of interest" description="Disordered" evidence="6">
    <location>
        <begin position="825"/>
        <end position="854"/>
    </location>
</feature>
<feature type="region of interest" description="Disordered" evidence="6">
    <location>
        <begin position="635"/>
        <end position="654"/>
    </location>
</feature>
<protein>
    <submittedName>
        <fullName evidence="10">Transmembrane and coiled-coil domain-containing protein 4 isoform 1</fullName>
    </submittedName>
</protein>
<dbReference type="InterPro" id="IPR019835">
    <property type="entry name" value="SWIB_domain"/>
</dbReference>
<dbReference type="InterPro" id="IPR013083">
    <property type="entry name" value="Znf_RING/FYVE/PHD"/>
</dbReference>
<dbReference type="CDD" id="cd10567">
    <property type="entry name" value="SWIB-MDM2_like"/>
    <property type="match status" value="1"/>
</dbReference>
<dbReference type="SUPFAM" id="SSF47592">
    <property type="entry name" value="SWIB/MDM2 domain"/>
    <property type="match status" value="1"/>
</dbReference>
<dbReference type="PANTHER" id="PTHR46695:SF4">
    <property type="entry name" value="ZINC FINGER CCCH DOMAIN-CONTAINING PROTEIN 44"/>
    <property type="match status" value="1"/>
</dbReference>
<dbReference type="Proteomes" id="UP000436088">
    <property type="component" value="Unassembled WGS sequence"/>
</dbReference>
<keyword evidence="11" id="KW-1185">Reference proteome</keyword>
<dbReference type="InterPro" id="IPR019786">
    <property type="entry name" value="Zinc_finger_PHD-type_CS"/>
</dbReference>
<keyword evidence="10" id="KW-0472">Membrane</keyword>
<feature type="region of interest" description="Disordered" evidence="6">
    <location>
        <begin position="562"/>
        <end position="600"/>
    </location>
</feature>
<dbReference type="CDD" id="cd15568">
    <property type="entry name" value="PHD5_NSD"/>
    <property type="match status" value="1"/>
</dbReference>
<dbReference type="SMART" id="SM00444">
    <property type="entry name" value="GYF"/>
    <property type="match status" value="1"/>
</dbReference>
<dbReference type="Gene3D" id="1.10.245.10">
    <property type="entry name" value="SWIB/MDM2 domain"/>
    <property type="match status" value="1"/>
</dbReference>
<dbReference type="FunFam" id="3.30.40.10:FF:000303">
    <property type="entry name" value="Zinc finger CCCH domain-containing protein 19"/>
    <property type="match status" value="1"/>
</dbReference>
<dbReference type="InterPro" id="IPR011011">
    <property type="entry name" value="Znf_FYVE_PHD"/>
</dbReference>
<feature type="domain" description="PHD-type" evidence="7">
    <location>
        <begin position="64"/>
        <end position="130"/>
    </location>
</feature>
<evidence type="ECO:0000259" key="7">
    <source>
        <dbReference type="PROSITE" id="PS50016"/>
    </source>
</evidence>
<dbReference type="PROSITE" id="PS50829">
    <property type="entry name" value="GYF"/>
    <property type="match status" value="1"/>
</dbReference>
<keyword evidence="4" id="KW-0238">DNA-binding</keyword>
<dbReference type="PANTHER" id="PTHR46695">
    <property type="entry name" value="ZINC FINGER CCCH DOMAIN-CONTAINING PROTEIN 44-RELATED"/>
    <property type="match status" value="1"/>
</dbReference>
<gene>
    <name evidence="10" type="ORF">F3Y22_tig00110569pilonHSYRG00240</name>
</gene>
<keyword evidence="10" id="KW-0812">Transmembrane</keyword>
<evidence type="ECO:0000256" key="3">
    <source>
        <dbReference type="ARBA" id="ARBA00022833"/>
    </source>
</evidence>
<dbReference type="Gene3D" id="3.30.1490.40">
    <property type="match status" value="1"/>
</dbReference>
<evidence type="ECO:0000313" key="11">
    <source>
        <dbReference type="Proteomes" id="UP000436088"/>
    </source>
</evidence>
<dbReference type="InterPro" id="IPR003169">
    <property type="entry name" value="GYF"/>
</dbReference>
<feature type="compositionally biased region" description="Polar residues" evidence="6">
    <location>
        <begin position="590"/>
        <end position="600"/>
    </location>
</feature>
<dbReference type="InterPro" id="IPR035445">
    <property type="entry name" value="GYF-like_dom_sf"/>
</dbReference>
<evidence type="ECO:0000259" key="8">
    <source>
        <dbReference type="PROSITE" id="PS50829"/>
    </source>
</evidence>
<dbReference type="InterPro" id="IPR019787">
    <property type="entry name" value="Znf_PHD-finger"/>
</dbReference>
<dbReference type="SMART" id="SM00249">
    <property type="entry name" value="PHD"/>
    <property type="match status" value="1"/>
</dbReference>
<evidence type="ECO:0000256" key="6">
    <source>
        <dbReference type="SAM" id="MobiDB-lite"/>
    </source>
</evidence>
<feature type="region of interest" description="Disordered" evidence="6">
    <location>
        <begin position="218"/>
        <end position="258"/>
    </location>
</feature>
<proteinExistence type="predicted"/>
<feature type="compositionally biased region" description="Polar residues" evidence="6">
    <location>
        <begin position="833"/>
        <end position="854"/>
    </location>
</feature>
<evidence type="ECO:0000259" key="9">
    <source>
        <dbReference type="PROSITE" id="PS51925"/>
    </source>
</evidence>
<dbReference type="InterPro" id="IPR001965">
    <property type="entry name" value="Znf_PHD"/>
</dbReference>
<keyword evidence="1" id="KW-0479">Metal-binding</keyword>
<feature type="compositionally biased region" description="Polar residues" evidence="6">
    <location>
        <begin position="221"/>
        <end position="231"/>
    </location>
</feature>
<dbReference type="PROSITE" id="PS51925">
    <property type="entry name" value="SWIB_MDM2"/>
    <property type="match status" value="1"/>
</dbReference>
<evidence type="ECO:0000256" key="1">
    <source>
        <dbReference type="ARBA" id="ARBA00022723"/>
    </source>
</evidence>
<dbReference type="CDD" id="cd00072">
    <property type="entry name" value="GYF"/>
    <property type="match status" value="1"/>
</dbReference>
<dbReference type="Pfam" id="PF02213">
    <property type="entry name" value="GYF"/>
    <property type="match status" value="1"/>
</dbReference>
<dbReference type="AlphaFoldDB" id="A0A6A3A7R2"/>
<organism evidence="10 11">
    <name type="scientific">Hibiscus syriacus</name>
    <name type="common">Rose of Sharon</name>
    <dbReference type="NCBI Taxonomy" id="106335"/>
    <lineage>
        <taxon>Eukaryota</taxon>
        <taxon>Viridiplantae</taxon>
        <taxon>Streptophyta</taxon>
        <taxon>Embryophyta</taxon>
        <taxon>Tracheophyta</taxon>
        <taxon>Spermatophyta</taxon>
        <taxon>Magnoliopsida</taxon>
        <taxon>eudicotyledons</taxon>
        <taxon>Gunneridae</taxon>
        <taxon>Pentapetalae</taxon>
        <taxon>rosids</taxon>
        <taxon>malvids</taxon>
        <taxon>Malvales</taxon>
        <taxon>Malvaceae</taxon>
        <taxon>Malvoideae</taxon>
        <taxon>Hibiscus</taxon>
    </lineage>
</organism>
<keyword evidence="3" id="KW-0862">Zinc</keyword>
<dbReference type="Pfam" id="PF02201">
    <property type="entry name" value="SWIB"/>
    <property type="match status" value="1"/>
</dbReference>
<evidence type="ECO:0000256" key="4">
    <source>
        <dbReference type="ARBA" id="ARBA00023125"/>
    </source>
</evidence>
<evidence type="ECO:0000256" key="5">
    <source>
        <dbReference type="PROSITE-ProRule" id="PRU00146"/>
    </source>
</evidence>
<dbReference type="GO" id="GO:0003677">
    <property type="term" value="F:DNA binding"/>
    <property type="evidence" value="ECO:0007669"/>
    <property type="project" value="UniProtKB-KW"/>
</dbReference>
<feature type="region of interest" description="Disordered" evidence="6">
    <location>
        <begin position="902"/>
        <end position="939"/>
    </location>
</feature>
<sequence>MDGTGNADVVVRGDGGAVVEKPAGDGVKAVEMMSTGKRRRGRPPRNQARIMSSSAPPPNTDDEEDVCFICFDGGNLVLCDRRGCPKAYHPACIKRDEEFFKSTAKWNCGWHICSSCQKASYYMCYTCTYSVCKNCTKDADYVNVRGTKGFCGTCMRTIMLIENSGLENKETVQVDFDDKTSWEYLFKVYWILLKEKLSLRFDELTQAKNPWEENAIMAPNGESSVELNNRSGAKRGNAEKSFRDLGASSSKRRKSTRQENFFKKVESLEAEGTGVMNGMPIPEGLNWATKELLEFVAHMRNGDTSEISRFDVQALLLEYITRSNLRDPCNKSYIVCDTMLIKLFGKARVGHFEMFKLLDSHFLTKDHSRLVDTITGGGSKGYATQLAVERNSDVQPTIADDKSCKISKRVDGQPITVDRNSDAPVKGDDVLSDIGNREASIPPHSTVPELSVNNIETDKIWHYQDPLGKIQGPFSMSILHKWSTSGLFPPDLRIWRTNEKQDDSILLTNAFNKQCSQAEQLFHNSCIPIEGVKIASGDGSHNRDGDVRGSRDLNANQMENKQVEESSKSMQNDSSDHYCGSNEYVKSRESGSQSSPCNASVDIVNSNAEQMGSHLRHWDPVKSDNCFLGQPQVSSSIPSSMVSEKPCETKSHPVSSRHGVERWECGSIDMNEDLNKTYEGQIISENVKQEDNNGKSGKLCEQSQRSSPLNDTSNGWDLNSGLISLARDFEESEHNQDIDFSNIPTSTSKLSNQDSKIQATKTKQFLSLSVPHQDSGPSWSTVLSLVSSGAQLPEVAGEWCGYSSTPAKPSAEEWRPDLVPVSSLKPIDLGGNHSATPTSGNSQLAHTSSTDHANNASGWECSLADESVSDLLAEVEAMESLNGLPSPTSILRSDGELAQVSDHDCFSPIGGLSPAPDPGKTDALSSRNNPQTSSQSTLTNEQFGVSWSVALNIHRSSVVHSSSSLVTDEVTRPSNASVNQYEAGSDMQPPAPPITTWGMAIVDSAWRPGPETTGTNPGAVHGNVNFNNVGRGQLREEHSRKTEASI</sequence>
<feature type="compositionally biased region" description="Polar residues" evidence="6">
    <location>
        <begin position="923"/>
        <end position="939"/>
    </location>
</feature>
<dbReference type="GO" id="GO:0008270">
    <property type="term" value="F:zinc ion binding"/>
    <property type="evidence" value="ECO:0007669"/>
    <property type="project" value="UniProtKB-KW"/>
</dbReference>
<name>A0A6A3A7R2_HIBSY</name>
<feature type="domain" description="GYF" evidence="8">
    <location>
        <begin position="458"/>
        <end position="512"/>
    </location>
</feature>
<dbReference type="Gene3D" id="3.30.40.10">
    <property type="entry name" value="Zinc/RING finger domain, C3HC4 (zinc finger)"/>
    <property type="match status" value="1"/>
</dbReference>
<feature type="compositionally biased region" description="Polar residues" evidence="6">
    <location>
        <begin position="701"/>
        <end position="714"/>
    </location>
</feature>
<feature type="region of interest" description="Disordered" evidence="6">
    <location>
        <begin position="33"/>
        <end position="61"/>
    </location>
</feature>
<keyword evidence="2 5" id="KW-0863">Zinc-finger</keyword>
<dbReference type="SUPFAM" id="SSF57903">
    <property type="entry name" value="FYVE/PHD zinc finger"/>
    <property type="match status" value="1"/>
</dbReference>
<dbReference type="InterPro" id="IPR003121">
    <property type="entry name" value="SWIB_MDM2_domain"/>
</dbReference>